<dbReference type="InterPro" id="IPR002508">
    <property type="entry name" value="MurNAc-LAA_cat"/>
</dbReference>
<dbReference type="Proteomes" id="UP000004725">
    <property type="component" value="Unassembled WGS sequence"/>
</dbReference>
<dbReference type="AlphaFoldDB" id="A0AA87LSE0"/>
<dbReference type="PANTHER" id="PTHR33734:SF22">
    <property type="entry name" value="MEMBRANE-BOUND LYTIC MUREIN TRANSGLYCOSYLASE D"/>
    <property type="match status" value="1"/>
</dbReference>
<evidence type="ECO:0000313" key="2">
    <source>
        <dbReference type="EMBL" id="EIM04917.1"/>
    </source>
</evidence>
<dbReference type="GO" id="GO:0009253">
    <property type="term" value="P:peptidoglycan catabolic process"/>
    <property type="evidence" value="ECO:0007669"/>
    <property type="project" value="InterPro"/>
</dbReference>
<protein>
    <submittedName>
        <fullName evidence="2">N-acetylmuramoyl-L-alanine amidase (Autolysine)</fullName>
    </submittedName>
</protein>
<dbReference type="InterPro" id="IPR018392">
    <property type="entry name" value="LysM"/>
</dbReference>
<gene>
    <name evidence="2" type="ORF">A1A1_18991</name>
</gene>
<dbReference type="SMART" id="SM00646">
    <property type="entry name" value="Ami_3"/>
    <property type="match status" value="1"/>
</dbReference>
<comment type="caution">
    <text evidence="2">The sequence shown here is derived from an EMBL/GenBank/DDBJ whole genome shotgun (WGS) entry which is preliminary data.</text>
</comment>
<dbReference type="InterPro" id="IPR002477">
    <property type="entry name" value="Peptidoglycan-bd-like"/>
</dbReference>
<evidence type="ECO:0000259" key="1">
    <source>
        <dbReference type="PROSITE" id="PS51782"/>
    </source>
</evidence>
<evidence type="ECO:0000313" key="3">
    <source>
        <dbReference type="Proteomes" id="UP000004725"/>
    </source>
</evidence>
<dbReference type="SUPFAM" id="SSF54106">
    <property type="entry name" value="LysM domain"/>
    <property type="match status" value="1"/>
</dbReference>
<dbReference type="Pfam" id="PF01471">
    <property type="entry name" value="PG_binding_1"/>
    <property type="match status" value="1"/>
</dbReference>
<organism evidence="2 3">
    <name type="scientific">Planococcus antarcticus DSM 14505</name>
    <dbReference type="NCBI Taxonomy" id="1185653"/>
    <lineage>
        <taxon>Bacteria</taxon>
        <taxon>Bacillati</taxon>
        <taxon>Bacillota</taxon>
        <taxon>Bacilli</taxon>
        <taxon>Bacillales</taxon>
        <taxon>Caryophanaceae</taxon>
        <taxon>Planococcus</taxon>
    </lineage>
</organism>
<dbReference type="EMBL" id="AJYB01000144">
    <property type="protein sequence ID" value="EIM04917.1"/>
    <property type="molecule type" value="Genomic_DNA"/>
</dbReference>
<reference evidence="2 3" key="1">
    <citation type="journal article" date="2012" name="J. Bacteriol.">
        <title>Genome Sequence of the Antarctic Psychrophile Bacterium Planococcus antarcticus DSM 14505.</title>
        <authorList>
            <person name="Margolles A."/>
            <person name="Gueimonde M."/>
            <person name="Sanchez B."/>
        </authorList>
    </citation>
    <scope>NUCLEOTIDE SEQUENCE [LARGE SCALE GENOMIC DNA]</scope>
    <source>
        <strain evidence="2 3">DSM 14505</strain>
    </source>
</reference>
<dbReference type="SMART" id="SM00257">
    <property type="entry name" value="LysM"/>
    <property type="match status" value="1"/>
</dbReference>
<dbReference type="Pfam" id="PF01520">
    <property type="entry name" value="Amidase_3"/>
    <property type="match status" value="1"/>
</dbReference>
<dbReference type="InterPro" id="IPR036779">
    <property type="entry name" value="LysM_dom_sf"/>
</dbReference>
<dbReference type="Pfam" id="PF01476">
    <property type="entry name" value="LysM"/>
    <property type="match status" value="1"/>
</dbReference>
<dbReference type="SUPFAM" id="SSF53187">
    <property type="entry name" value="Zn-dependent exopeptidases"/>
    <property type="match status" value="1"/>
</dbReference>
<dbReference type="Gene3D" id="1.10.101.10">
    <property type="entry name" value="PGBD-like superfamily/PGBD"/>
    <property type="match status" value="1"/>
</dbReference>
<dbReference type="Gene3D" id="3.10.350.10">
    <property type="entry name" value="LysM domain"/>
    <property type="match status" value="1"/>
</dbReference>
<dbReference type="CDD" id="cd00118">
    <property type="entry name" value="LysM"/>
    <property type="match status" value="1"/>
</dbReference>
<dbReference type="PANTHER" id="PTHR33734">
    <property type="entry name" value="LYSM DOMAIN-CONTAINING GPI-ANCHORED PROTEIN 2"/>
    <property type="match status" value="1"/>
</dbReference>
<name>A0AA87LSE0_9BACL</name>
<dbReference type="InterPro" id="IPR036366">
    <property type="entry name" value="PGBDSf"/>
</dbReference>
<sequence>MPTIGEQIFYLSFHHNANTGVLGTWTGTENFVHPNSSTRTHYIAQDIQDALVTAYNLKDRGAKSANFQVLRETNMPAILIKGGFMDSLIDIQKLGNKDVLKQAGKNAAQTVAQYGSLKRKQTVVDTNTIHTVIAGDTLWGISRTYGVKVEDIRTWNNLKSDVIIIGQKLIVKKPVSIVTVSNSVTTAKNKRPAKKPTSTKVKYPLSTAILRNGSRGESVKQLQRALNKAKFKLKGKVDGIFGPATRKALNKVVN</sequence>
<dbReference type="InterPro" id="IPR036365">
    <property type="entry name" value="PGBD-like_sf"/>
</dbReference>
<dbReference type="GO" id="GO:0008932">
    <property type="term" value="F:lytic endotransglycosylase activity"/>
    <property type="evidence" value="ECO:0007669"/>
    <property type="project" value="TreeGrafter"/>
</dbReference>
<proteinExistence type="predicted"/>
<dbReference type="SUPFAM" id="SSF47090">
    <property type="entry name" value="PGBD-like"/>
    <property type="match status" value="1"/>
</dbReference>
<feature type="domain" description="LysM" evidence="1">
    <location>
        <begin position="128"/>
        <end position="171"/>
    </location>
</feature>
<dbReference type="GO" id="GO:0008745">
    <property type="term" value="F:N-acetylmuramoyl-L-alanine amidase activity"/>
    <property type="evidence" value="ECO:0007669"/>
    <property type="project" value="InterPro"/>
</dbReference>
<dbReference type="CDD" id="cd02696">
    <property type="entry name" value="MurNAc-LAA"/>
    <property type="match status" value="1"/>
</dbReference>
<accession>A0AA87LSE0</accession>
<dbReference type="PROSITE" id="PS51782">
    <property type="entry name" value="LYSM"/>
    <property type="match status" value="1"/>
</dbReference>
<dbReference type="Gene3D" id="3.40.630.40">
    <property type="entry name" value="Zn-dependent exopeptidases"/>
    <property type="match status" value="1"/>
</dbReference>